<proteinExistence type="predicted"/>
<dbReference type="Pfam" id="PF05359">
    <property type="entry name" value="DUF748"/>
    <property type="match status" value="1"/>
</dbReference>
<dbReference type="GO" id="GO:0005886">
    <property type="term" value="C:plasma membrane"/>
    <property type="evidence" value="ECO:0007669"/>
    <property type="project" value="TreeGrafter"/>
</dbReference>
<dbReference type="GO" id="GO:0090313">
    <property type="term" value="P:regulation of protein targeting to membrane"/>
    <property type="evidence" value="ECO:0007669"/>
    <property type="project" value="TreeGrafter"/>
</dbReference>
<dbReference type="InterPro" id="IPR052894">
    <property type="entry name" value="AsmA-related"/>
</dbReference>
<dbReference type="RefSeq" id="WP_068301900.1">
    <property type="nucleotide sequence ID" value="NZ_FNAK01000003.1"/>
</dbReference>
<reference evidence="1 2" key="1">
    <citation type="submission" date="2016-10" db="EMBL/GenBank/DDBJ databases">
        <authorList>
            <person name="de Groot N.N."/>
        </authorList>
    </citation>
    <scope>NUCLEOTIDE SEQUENCE [LARGE SCALE GENOMIC DNA]</scope>
    <source>
        <strain evidence="1 2">CGMCC 1.9109</strain>
    </source>
</reference>
<keyword evidence="2" id="KW-1185">Reference proteome</keyword>
<dbReference type="EMBL" id="FNAK01000003">
    <property type="protein sequence ID" value="SDD82318.1"/>
    <property type="molecule type" value="Genomic_DNA"/>
</dbReference>
<dbReference type="Proteomes" id="UP000183685">
    <property type="component" value="Unassembled WGS sequence"/>
</dbReference>
<dbReference type="OrthoDB" id="8480145at2"/>
<evidence type="ECO:0000313" key="1">
    <source>
        <dbReference type="EMBL" id="SDD82318.1"/>
    </source>
</evidence>
<protein>
    <submittedName>
        <fullName evidence="1">AsmA family protein</fullName>
    </submittedName>
</protein>
<sequence>MKKLFLGLVVIILIGVGVAYVQLDNIVKVGVETGGPETLKVPVTVESVSLSPFSGKVAIKGLEIGQPQGYGEGKIASVGSFDMKLRPSTLMSDHIIIDSIVIDAPMLDARRIDGKTNFERLQQNVGPSEETAPSNITLTIKSMQIRGAQVAVKNEGSIKVDQTIQLADFNITDLGTDEKGLAPAEIARHIMAVLQPQITQALIKAGASDKLKDIASGAEGKLEEGLSSLVGKLKKKKDDQN</sequence>
<accession>A0A1G6XVV2</accession>
<organism evidence="1 2">
    <name type="scientific">Kordiimonas lacus</name>
    <dbReference type="NCBI Taxonomy" id="637679"/>
    <lineage>
        <taxon>Bacteria</taxon>
        <taxon>Pseudomonadati</taxon>
        <taxon>Pseudomonadota</taxon>
        <taxon>Alphaproteobacteria</taxon>
        <taxon>Kordiimonadales</taxon>
        <taxon>Kordiimonadaceae</taxon>
        <taxon>Kordiimonas</taxon>
    </lineage>
</organism>
<dbReference type="PANTHER" id="PTHR30441:SF8">
    <property type="entry name" value="DUF748 DOMAIN-CONTAINING PROTEIN"/>
    <property type="match status" value="1"/>
</dbReference>
<dbReference type="InterPro" id="IPR008023">
    <property type="entry name" value="DUF748"/>
</dbReference>
<gene>
    <name evidence="1" type="ORF">SAMN04488071_1390</name>
</gene>
<dbReference type="STRING" id="637679.GCA_001550055_01071"/>
<evidence type="ECO:0000313" key="2">
    <source>
        <dbReference type="Proteomes" id="UP000183685"/>
    </source>
</evidence>
<name>A0A1G6XVV2_9PROT</name>
<dbReference type="PANTHER" id="PTHR30441">
    <property type="entry name" value="DUF748 DOMAIN-CONTAINING PROTEIN"/>
    <property type="match status" value="1"/>
</dbReference>
<dbReference type="AlphaFoldDB" id="A0A1G6XVV2"/>